<evidence type="ECO:0000259" key="1">
    <source>
        <dbReference type="Pfam" id="PF05368"/>
    </source>
</evidence>
<comment type="caution">
    <text evidence="2">The sequence shown here is derived from an EMBL/GenBank/DDBJ whole genome shotgun (WGS) entry which is preliminary data.</text>
</comment>
<organism evidence="2 3">
    <name type="scientific">Polysphondylium violaceum</name>
    <dbReference type="NCBI Taxonomy" id="133409"/>
    <lineage>
        <taxon>Eukaryota</taxon>
        <taxon>Amoebozoa</taxon>
        <taxon>Evosea</taxon>
        <taxon>Eumycetozoa</taxon>
        <taxon>Dictyostelia</taxon>
        <taxon>Dictyosteliales</taxon>
        <taxon>Dictyosteliaceae</taxon>
        <taxon>Polysphondylium</taxon>
    </lineage>
</organism>
<dbReference type="InterPro" id="IPR036291">
    <property type="entry name" value="NAD(P)-bd_dom_sf"/>
</dbReference>
<dbReference type="Gene3D" id="3.40.50.720">
    <property type="entry name" value="NAD(P)-binding Rossmann-like Domain"/>
    <property type="match status" value="1"/>
</dbReference>
<feature type="domain" description="NmrA-like" evidence="1">
    <location>
        <begin position="3"/>
        <end position="238"/>
    </location>
</feature>
<reference evidence="2" key="1">
    <citation type="submission" date="2020-01" db="EMBL/GenBank/DDBJ databases">
        <title>Development of genomics and gene disruption for Polysphondylium violaceum indicates a role for the polyketide synthase stlB in stalk morphogenesis.</title>
        <authorList>
            <person name="Narita B."/>
            <person name="Kawabe Y."/>
            <person name="Kin K."/>
            <person name="Saito T."/>
            <person name="Gibbs R."/>
            <person name="Kuspa A."/>
            <person name="Muzny D."/>
            <person name="Queller D."/>
            <person name="Richards S."/>
            <person name="Strassman J."/>
            <person name="Sucgang R."/>
            <person name="Worley K."/>
            <person name="Schaap P."/>
        </authorList>
    </citation>
    <scope>NUCLEOTIDE SEQUENCE</scope>
    <source>
        <strain evidence="2">QSvi11</strain>
    </source>
</reference>
<dbReference type="Gene3D" id="3.90.25.10">
    <property type="entry name" value="UDP-galactose 4-epimerase, domain 1"/>
    <property type="match status" value="1"/>
</dbReference>
<dbReference type="EMBL" id="AJWJ01000674">
    <property type="protein sequence ID" value="KAF2069386.1"/>
    <property type="molecule type" value="Genomic_DNA"/>
</dbReference>
<dbReference type="AlphaFoldDB" id="A0A8J4PTW4"/>
<dbReference type="Proteomes" id="UP000695562">
    <property type="component" value="Unassembled WGS sequence"/>
</dbReference>
<evidence type="ECO:0000313" key="3">
    <source>
        <dbReference type="Proteomes" id="UP000695562"/>
    </source>
</evidence>
<name>A0A8J4PTW4_9MYCE</name>
<dbReference type="PANTHER" id="PTHR43162">
    <property type="match status" value="1"/>
</dbReference>
<dbReference type="OrthoDB" id="16687at2759"/>
<dbReference type="PANTHER" id="PTHR43162:SF1">
    <property type="entry name" value="PRESTALK A DIFFERENTIATION PROTEIN A"/>
    <property type="match status" value="1"/>
</dbReference>
<proteinExistence type="predicted"/>
<sequence length="288" mass="32250">MVGKILVIGGTGSCGRHVVKHLEKKGQIVLVGARDEKKFKEMKFVKNTTFRKFDYTMKVTWKCALDGVDRVFLMALPLDDKPEKYIEPFIDELKQSQKIKKIVFLSALNAERFPIFKIETLIKDSGIPYSFLRPQFFMENLTDGFMKDELKQGGLTAPVGDHAIAWVSAQDIGGCATSLLLEESGKYDNQAINITGPAPITYPQICGLLSKYTGKNVKYNDVNPTDFEKVCLSKGMSLSSVQYLAIIFETVVENKTNTVYMGVQQLTGHQPKSFEVFIQENFASSSKT</sequence>
<gene>
    <name evidence="2" type="ORF">CYY_009300</name>
</gene>
<keyword evidence="3" id="KW-1185">Reference proteome</keyword>
<protein>
    <recommendedName>
        <fullName evidence="1">NmrA-like domain-containing protein</fullName>
    </recommendedName>
</protein>
<dbReference type="SUPFAM" id="SSF51735">
    <property type="entry name" value="NAD(P)-binding Rossmann-fold domains"/>
    <property type="match status" value="1"/>
</dbReference>
<dbReference type="InterPro" id="IPR008030">
    <property type="entry name" value="NmrA-like"/>
</dbReference>
<dbReference type="InterPro" id="IPR051604">
    <property type="entry name" value="Ergot_Alk_Oxidoreductase"/>
</dbReference>
<accession>A0A8J4PTW4</accession>
<dbReference type="Pfam" id="PF05368">
    <property type="entry name" value="NmrA"/>
    <property type="match status" value="1"/>
</dbReference>
<evidence type="ECO:0000313" key="2">
    <source>
        <dbReference type="EMBL" id="KAF2069386.1"/>
    </source>
</evidence>